<accession>A0ABR2ZVH6</accession>
<gene>
    <name evidence="2" type="ORF">AAF712_007705</name>
</gene>
<evidence type="ECO:0000256" key="1">
    <source>
        <dbReference type="SAM" id="Coils"/>
    </source>
</evidence>
<organism evidence="2 3">
    <name type="scientific">Marasmius tenuissimus</name>
    <dbReference type="NCBI Taxonomy" id="585030"/>
    <lineage>
        <taxon>Eukaryota</taxon>
        <taxon>Fungi</taxon>
        <taxon>Dikarya</taxon>
        <taxon>Basidiomycota</taxon>
        <taxon>Agaricomycotina</taxon>
        <taxon>Agaricomycetes</taxon>
        <taxon>Agaricomycetidae</taxon>
        <taxon>Agaricales</taxon>
        <taxon>Marasmiineae</taxon>
        <taxon>Marasmiaceae</taxon>
        <taxon>Marasmius</taxon>
    </lineage>
</organism>
<proteinExistence type="predicted"/>
<evidence type="ECO:0008006" key="4">
    <source>
        <dbReference type="Google" id="ProtNLM"/>
    </source>
</evidence>
<comment type="caution">
    <text evidence="2">The sequence shown here is derived from an EMBL/GenBank/DDBJ whole genome shotgun (WGS) entry which is preliminary data.</text>
</comment>
<reference evidence="2 3" key="1">
    <citation type="submission" date="2024-05" db="EMBL/GenBank/DDBJ databases">
        <title>A draft genome resource for the thread blight pathogen Marasmius tenuissimus strain MS-2.</title>
        <authorList>
            <person name="Yulfo-Soto G.E."/>
            <person name="Baruah I.K."/>
            <person name="Amoako-Attah I."/>
            <person name="Bukari Y."/>
            <person name="Meinhardt L.W."/>
            <person name="Bailey B.A."/>
            <person name="Cohen S.P."/>
        </authorList>
    </citation>
    <scope>NUCLEOTIDE SEQUENCE [LARGE SCALE GENOMIC DNA]</scope>
    <source>
        <strain evidence="2 3">MS-2</strain>
    </source>
</reference>
<evidence type="ECO:0000313" key="2">
    <source>
        <dbReference type="EMBL" id="KAL0065353.1"/>
    </source>
</evidence>
<evidence type="ECO:0000313" key="3">
    <source>
        <dbReference type="Proteomes" id="UP001437256"/>
    </source>
</evidence>
<dbReference type="EMBL" id="JBBXMP010000049">
    <property type="protein sequence ID" value="KAL0065353.1"/>
    <property type="molecule type" value="Genomic_DNA"/>
</dbReference>
<sequence>MAAHTVEPTLLCTQCNHTLAVPPNPEVPLELFRSSGVPSEPEIALQRQYMMSETLAFKECSEEIDRLKSAVQKLEVDRASLQIRIQERQYSISAQRRIPVEIWRRIFQETCALDGAHRRYPYHGHDQSFPPIRVVRSSERCTAIPAYISLTCSRWRDIIINFPDVWSCMWIDLACLRRPRIKALIQLILARSHRHPLTLWLDSMVNTRCAGDPDIQNVLFTMLKRSKHLCFSLTLLERIDFKGLLSFPFLQSVTLTRSHDQDNLETPIRPFSLHQITTLLSAPYLYRLHSLDLPLAINHGLLPPSSSLTSLECFEARPIVKRDLAAIAQIYPQLRELRFSTSERLDGKSFTASDTRTSPFYFPSLESLSIQSDMEDLHVLGCMTAPSLKDVSLDISVSSWEPADIGESLVGCIRNGAIRPESADWVDEWKTQPAPTSILKR</sequence>
<name>A0ABR2ZVH6_9AGAR</name>
<feature type="coiled-coil region" evidence="1">
    <location>
        <begin position="57"/>
        <end position="84"/>
    </location>
</feature>
<dbReference type="Proteomes" id="UP001437256">
    <property type="component" value="Unassembled WGS sequence"/>
</dbReference>
<protein>
    <recommendedName>
        <fullName evidence="4">F-box domain-containing protein</fullName>
    </recommendedName>
</protein>
<keyword evidence="3" id="KW-1185">Reference proteome</keyword>
<keyword evidence="1" id="KW-0175">Coiled coil</keyword>